<protein>
    <recommendedName>
        <fullName evidence="1">ChrR-like cupin domain-containing protein</fullName>
    </recommendedName>
</protein>
<name>A0AB37UGP2_9CYAN</name>
<dbReference type="InterPro" id="IPR014710">
    <property type="entry name" value="RmlC-like_jellyroll"/>
</dbReference>
<accession>A0AB37UGP2</accession>
<evidence type="ECO:0000313" key="3">
    <source>
        <dbReference type="Proteomes" id="UP000282574"/>
    </source>
</evidence>
<dbReference type="RefSeq" id="WP_106171589.1">
    <property type="nucleotide sequence ID" value="NZ_JAVKZF010000004.1"/>
</dbReference>
<dbReference type="AlphaFoldDB" id="A0AB37UGP2"/>
<reference evidence="2 3" key="1">
    <citation type="journal article" date="2019" name="Genome Biol. Evol.">
        <title>Day and night: Metabolic profiles and evolutionary relationships of six axenic non-marine cyanobacteria.</title>
        <authorList>
            <person name="Will S.E."/>
            <person name="Henke P."/>
            <person name="Boedeker C."/>
            <person name="Huang S."/>
            <person name="Brinkmann H."/>
            <person name="Rohde M."/>
            <person name="Jarek M."/>
            <person name="Friedl T."/>
            <person name="Seufert S."/>
            <person name="Schumacher M."/>
            <person name="Overmann J."/>
            <person name="Neumann-Schaal M."/>
            <person name="Petersen J."/>
        </authorList>
    </citation>
    <scope>NUCLEOTIDE SEQUENCE [LARGE SCALE GENOMIC DNA]</scope>
    <source>
        <strain evidence="2 3">SAG 39.79</strain>
    </source>
</reference>
<gene>
    <name evidence="2" type="ORF">DSM107010_39470</name>
</gene>
<dbReference type="InterPro" id="IPR011051">
    <property type="entry name" value="RmlC_Cupin_sf"/>
</dbReference>
<evidence type="ECO:0000313" key="2">
    <source>
        <dbReference type="EMBL" id="RUT10707.1"/>
    </source>
</evidence>
<keyword evidence="3" id="KW-1185">Reference proteome</keyword>
<dbReference type="SUPFAM" id="SSF51182">
    <property type="entry name" value="RmlC-like cupins"/>
    <property type="match status" value="1"/>
</dbReference>
<dbReference type="Pfam" id="PF12973">
    <property type="entry name" value="Cupin_7"/>
    <property type="match status" value="1"/>
</dbReference>
<sequence length="167" mass="18411">MLSSSTLTDTREHSILNDGSKIVRCDLVPWTRLSAPGLEGISYKILNFDEDRGYMVLVNTFAPKARFAPHKHLAQVEVFMLEGSFFYDNGKVFANDYMAEAGGVTHAPATDEGALMLTILHGPLQILNEEGNVAATVGIDEMYELARANNAVAHLRRKYHRATSSPT</sequence>
<dbReference type="Gene3D" id="2.60.120.10">
    <property type="entry name" value="Jelly Rolls"/>
    <property type="match status" value="1"/>
</dbReference>
<proteinExistence type="predicted"/>
<feature type="domain" description="ChrR-like cupin" evidence="1">
    <location>
        <begin position="21"/>
        <end position="124"/>
    </location>
</feature>
<dbReference type="EMBL" id="RSCK01000037">
    <property type="protein sequence ID" value="RUT10707.1"/>
    <property type="molecule type" value="Genomic_DNA"/>
</dbReference>
<evidence type="ECO:0000259" key="1">
    <source>
        <dbReference type="Pfam" id="PF12973"/>
    </source>
</evidence>
<dbReference type="InterPro" id="IPR025979">
    <property type="entry name" value="ChrR-like_cupin_dom"/>
</dbReference>
<organism evidence="2 3">
    <name type="scientific">Chroococcidiopsis cubana SAG 39.79</name>
    <dbReference type="NCBI Taxonomy" id="388085"/>
    <lineage>
        <taxon>Bacteria</taxon>
        <taxon>Bacillati</taxon>
        <taxon>Cyanobacteriota</taxon>
        <taxon>Cyanophyceae</taxon>
        <taxon>Chroococcidiopsidales</taxon>
        <taxon>Chroococcidiopsidaceae</taxon>
        <taxon>Chroococcidiopsis</taxon>
    </lineage>
</organism>
<comment type="caution">
    <text evidence="2">The sequence shown here is derived from an EMBL/GenBank/DDBJ whole genome shotgun (WGS) entry which is preliminary data.</text>
</comment>
<dbReference type="Proteomes" id="UP000282574">
    <property type="component" value="Unassembled WGS sequence"/>
</dbReference>